<evidence type="ECO:0000313" key="3">
    <source>
        <dbReference type="EMBL" id="NRV08694.1"/>
    </source>
</evidence>
<dbReference type="KEGG" id="cbei:LF65_00368"/>
<organism evidence="1 4">
    <name type="scientific">Clostridium beijerinckii</name>
    <name type="common">Clostridium MP</name>
    <dbReference type="NCBI Taxonomy" id="1520"/>
    <lineage>
        <taxon>Bacteria</taxon>
        <taxon>Bacillati</taxon>
        <taxon>Bacillota</taxon>
        <taxon>Clostridia</taxon>
        <taxon>Eubacteriales</taxon>
        <taxon>Clostridiaceae</taxon>
        <taxon>Clostridium</taxon>
    </lineage>
</organism>
<evidence type="ECO:0000313" key="2">
    <source>
        <dbReference type="EMBL" id="MBC2476440.1"/>
    </source>
</evidence>
<sequence>MENRNNRNCRRCNCEEERGEMDSRNCNPCGNGTLGANVNNDCLADALEDAYNDGYKDGYRDGYEDGNTAGETAGETAGYKQGYCAGYEKAKQEVLDYIRRNRCCRCC</sequence>
<dbReference type="OrthoDB" id="6397640at2"/>
<dbReference type="Proteomes" id="UP000821656">
    <property type="component" value="Unassembled WGS sequence"/>
</dbReference>
<dbReference type="Proteomes" id="UP001194098">
    <property type="component" value="Unassembled WGS sequence"/>
</dbReference>
<reference evidence="1" key="2">
    <citation type="submission" date="2016-02" db="EMBL/GenBank/DDBJ databases">
        <title>Genome sequence of Clostridium beijerinckii strain 59B.</title>
        <authorList>
            <person name="Little G.T."/>
            <person name="Minton N.P."/>
        </authorList>
    </citation>
    <scope>NUCLEOTIDE SEQUENCE</scope>
    <source>
        <strain evidence="1">NCIMB 14988</strain>
    </source>
</reference>
<evidence type="ECO:0000313" key="1">
    <source>
        <dbReference type="EMBL" id="AJG97036.1"/>
    </source>
</evidence>
<reference evidence="2" key="3">
    <citation type="submission" date="2020-04" db="EMBL/GenBank/DDBJ databases">
        <authorList>
            <person name="Brown S."/>
        </authorList>
    </citation>
    <scope>NUCLEOTIDE SEQUENCE</scope>
    <source>
        <strain evidence="2">DJ015</strain>
    </source>
</reference>
<name>A0A0B5QFJ9_CLOBE</name>
<accession>A0A0B5QFJ9</accession>
<dbReference type="STRING" id="1520.LF65_00368"/>
<dbReference type="EMBL" id="CP010086">
    <property type="protein sequence ID" value="AJG97036.1"/>
    <property type="molecule type" value="Genomic_DNA"/>
</dbReference>
<dbReference type="GeneID" id="66343210"/>
<protein>
    <submittedName>
        <fullName evidence="1">Uncharacterized protein</fullName>
    </submittedName>
</protein>
<proteinExistence type="predicted"/>
<evidence type="ECO:0000313" key="4">
    <source>
        <dbReference type="Proteomes" id="UP000031866"/>
    </source>
</evidence>
<dbReference type="EMBL" id="JABSXK010000001">
    <property type="protein sequence ID" value="NRV08694.1"/>
    <property type="molecule type" value="Genomic_DNA"/>
</dbReference>
<reference evidence="2" key="5">
    <citation type="journal article" date="2022" name="Nat. Biotechnol.">
        <title>Carbon-negative production of acetone and isopropanol by gas fermentation at industrial pilot scale.</title>
        <authorList>
            <person name="Liew F.E."/>
            <person name="Nogle R."/>
            <person name="Abdalla T."/>
            <person name="Rasor B.J."/>
            <person name="Canter C."/>
            <person name="Jensen R.O."/>
            <person name="Wang L."/>
            <person name="Strutz J."/>
            <person name="Chirania P."/>
            <person name="De Tissera S."/>
            <person name="Mueller A.P."/>
            <person name="Ruan Z."/>
            <person name="Gao A."/>
            <person name="Tran L."/>
            <person name="Engle N.L."/>
            <person name="Bromley J.C."/>
            <person name="Daniell J."/>
            <person name="Conrado R."/>
            <person name="Tschaplinski T.J."/>
            <person name="Giannone R.J."/>
            <person name="Hettich R.L."/>
            <person name="Karim A.S."/>
            <person name="Simpson S.D."/>
            <person name="Brown S.D."/>
            <person name="Leang C."/>
            <person name="Jewett M.C."/>
            <person name="Kopke M."/>
        </authorList>
    </citation>
    <scope>NUCLEOTIDE SEQUENCE</scope>
    <source>
        <strain evidence="2">DJ015</strain>
    </source>
</reference>
<dbReference type="AlphaFoldDB" id="A0A0B5QFJ9"/>
<gene>
    <name evidence="3" type="ORF">DFH45_001657</name>
    <name evidence="2" type="ORF">HGI39_17355</name>
    <name evidence="1" type="ORF">LF65_00368</name>
</gene>
<dbReference type="RefSeq" id="WP_023976021.1">
    <property type="nucleotide sequence ID" value="NZ_BKAK01000077.1"/>
</dbReference>
<dbReference type="Proteomes" id="UP000031866">
    <property type="component" value="Chromosome"/>
</dbReference>
<reference evidence="3" key="4">
    <citation type="submission" date="2020-05" db="EMBL/GenBank/DDBJ databases">
        <title>Genomic insights into acetone-butanol-ethanol (ABE) fermentation by sequencing solventogenic clostridia strains.</title>
        <authorList>
            <person name="Brown S."/>
        </authorList>
    </citation>
    <scope>NUCLEOTIDE SEQUENCE</scope>
    <source>
        <strain evidence="3">DJ126</strain>
    </source>
</reference>
<reference evidence="4" key="1">
    <citation type="submission" date="2014-12" db="EMBL/GenBank/DDBJ databases">
        <title>Genome sequence of Clostridium beijerinckii strain 59B.</title>
        <authorList>
            <person name="Little G.T."/>
            <person name="Minton N.P."/>
        </authorList>
    </citation>
    <scope>NUCLEOTIDE SEQUENCE [LARGE SCALE GENOMIC DNA]</scope>
    <source>
        <strain evidence="4">59B</strain>
    </source>
</reference>
<dbReference type="EMBL" id="JABAGV010000051">
    <property type="protein sequence ID" value="MBC2476440.1"/>
    <property type="molecule type" value="Genomic_DNA"/>
</dbReference>